<dbReference type="HAMAP" id="MF_01212">
    <property type="entry name" value="dGTPase_type2"/>
    <property type="match status" value="1"/>
</dbReference>
<evidence type="ECO:0000313" key="5">
    <source>
        <dbReference type="EMBL" id="PVZ05796.1"/>
    </source>
</evidence>
<dbReference type="SUPFAM" id="SSF109604">
    <property type="entry name" value="HD-domain/PDEase-like"/>
    <property type="match status" value="1"/>
</dbReference>
<dbReference type="GO" id="GO:0008832">
    <property type="term" value="F:dGTPase activity"/>
    <property type="evidence" value="ECO:0007669"/>
    <property type="project" value="TreeGrafter"/>
</dbReference>
<dbReference type="SMART" id="SM00471">
    <property type="entry name" value="HDc"/>
    <property type="match status" value="1"/>
</dbReference>
<keyword evidence="1 2" id="KW-0378">Hydrolase</keyword>
<dbReference type="EMBL" id="QEKW01000014">
    <property type="protein sequence ID" value="PVZ05796.1"/>
    <property type="molecule type" value="Genomic_DNA"/>
</dbReference>
<dbReference type="InterPro" id="IPR050135">
    <property type="entry name" value="dGTPase-like"/>
</dbReference>
<comment type="caution">
    <text evidence="5">The sequence shown here is derived from an EMBL/GenBank/DDBJ whole genome shotgun (WGS) entry which is preliminary data.</text>
</comment>
<dbReference type="Proteomes" id="UP000245639">
    <property type="component" value="Unassembled WGS sequence"/>
</dbReference>
<feature type="region of interest" description="Disordered" evidence="3">
    <location>
        <begin position="1"/>
        <end position="35"/>
    </location>
</feature>
<dbReference type="InterPro" id="IPR006261">
    <property type="entry name" value="dGTPase"/>
</dbReference>
<evidence type="ECO:0000256" key="3">
    <source>
        <dbReference type="SAM" id="MobiDB-lite"/>
    </source>
</evidence>
<dbReference type="PROSITE" id="PS51831">
    <property type="entry name" value="HD"/>
    <property type="match status" value="1"/>
</dbReference>
<dbReference type="InterPro" id="IPR006674">
    <property type="entry name" value="HD_domain"/>
</dbReference>
<dbReference type="Pfam" id="PF01966">
    <property type="entry name" value="HD"/>
    <property type="match status" value="1"/>
</dbReference>
<dbReference type="InterPro" id="IPR023023">
    <property type="entry name" value="dNTPase_2"/>
</dbReference>
<dbReference type="PANTHER" id="PTHR11373:SF32">
    <property type="entry name" value="DEOXYGUANOSINETRIPHOSPHATE TRIPHOSPHOHYDROLASE"/>
    <property type="match status" value="1"/>
</dbReference>
<dbReference type="RefSeq" id="WP_116710211.1">
    <property type="nucleotide sequence ID" value="NZ_QEKW01000014.1"/>
</dbReference>
<dbReference type="InterPro" id="IPR026875">
    <property type="entry name" value="PHydrolase_assoc_dom"/>
</dbReference>
<dbReference type="PANTHER" id="PTHR11373">
    <property type="entry name" value="DEOXYNUCLEOSIDE TRIPHOSPHATE TRIPHOSPHOHYDROLASE"/>
    <property type="match status" value="1"/>
</dbReference>
<dbReference type="Gene3D" id="1.10.3210.10">
    <property type="entry name" value="Hypothetical protein af1432"/>
    <property type="match status" value="1"/>
</dbReference>
<accession>A0A2U1F0U7</accession>
<evidence type="ECO:0000313" key="6">
    <source>
        <dbReference type="Proteomes" id="UP000245639"/>
    </source>
</evidence>
<dbReference type="GO" id="GO:0006203">
    <property type="term" value="P:dGTP catabolic process"/>
    <property type="evidence" value="ECO:0007669"/>
    <property type="project" value="TreeGrafter"/>
</dbReference>
<gene>
    <name evidence="5" type="ORF">C8D89_11450</name>
</gene>
<dbReference type="Pfam" id="PF13286">
    <property type="entry name" value="HD_assoc"/>
    <property type="match status" value="1"/>
</dbReference>
<organism evidence="5 6">
    <name type="scientific">Actinomycetospora cinnamomea</name>
    <dbReference type="NCBI Taxonomy" id="663609"/>
    <lineage>
        <taxon>Bacteria</taxon>
        <taxon>Bacillati</taxon>
        <taxon>Actinomycetota</taxon>
        <taxon>Actinomycetes</taxon>
        <taxon>Pseudonocardiales</taxon>
        <taxon>Pseudonocardiaceae</taxon>
        <taxon>Actinomycetospora</taxon>
    </lineage>
</organism>
<proteinExistence type="inferred from homology"/>
<name>A0A2U1F0U7_9PSEU</name>
<dbReference type="AlphaFoldDB" id="A0A2U1F0U7"/>
<reference evidence="5 6" key="1">
    <citation type="submission" date="2018-04" db="EMBL/GenBank/DDBJ databases">
        <title>Genomic Encyclopedia of Type Strains, Phase IV (KMG-IV): sequencing the most valuable type-strain genomes for metagenomic binning, comparative biology and taxonomic classification.</title>
        <authorList>
            <person name="Goeker M."/>
        </authorList>
    </citation>
    <scope>NUCLEOTIDE SEQUENCE [LARGE SCALE GENOMIC DNA]</scope>
    <source>
        <strain evidence="5 6">DSM 45771</strain>
    </source>
</reference>
<dbReference type="CDD" id="cd00077">
    <property type="entry name" value="HDc"/>
    <property type="match status" value="1"/>
</dbReference>
<dbReference type="NCBIfam" id="TIGR01353">
    <property type="entry name" value="dGTP_triPase"/>
    <property type="match status" value="1"/>
</dbReference>
<evidence type="ECO:0000259" key="4">
    <source>
        <dbReference type="PROSITE" id="PS51831"/>
    </source>
</evidence>
<evidence type="ECO:0000256" key="2">
    <source>
        <dbReference type="HAMAP-Rule" id="MF_01212"/>
    </source>
</evidence>
<sequence>MNALPGTPAHRAARPVDEAPKAGPDRRSPFARDRGRVLHSAALRRLAGKTQVVGPDEDAEVTGVPRTRLTHSLEVAQIGRGMAEDLGGPSSGPDPDVVDTAGLAHDIGHPPFGHNGERALHAVAADCGGFEGNAQTLRILTRLEPKVLDDDQDPSGSCRGLNLTRAVLDACLKYPWARRVGSRKFGVYADDVPVFSWIREGAPPDRRCLEAQIMDWADDVAYSVHDLEDGILAGRIVLGWLARPAERAELAALAAESFSSAPAAELEAAAEALAAFPAVRAAAAHGPHDGSMAATAALKRLTSELVGRFVAGTVEATRGALGDRVPSGHGADLVVPAPIGAEVAVLKAAALRWVMRDPARLAVQARQRDLVTELVERLHAGAPRALDPVFVPAWEAAQDDASRLRVVVDQVAVLTDAGAERWCARLRATPAVGGGEVLRGSTVRTRA</sequence>
<protein>
    <recommendedName>
        <fullName evidence="2">Deoxyguanosinetriphosphate triphosphohydrolase-like protein</fullName>
    </recommendedName>
</protein>
<dbReference type="OrthoDB" id="9803619at2"/>
<feature type="domain" description="HD" evidence="4">
    <location>
        <begin position="68"/>
        <end position="223"/>
    </location>
</feature>
<dbReference type="InterPro" id="IPR003607">
    <property type="entry name" value="HD/PDEase_dom"/>
</dbReference>
<comment type="similarity">
    <text evidence="2">Belongs to the dGTPase family. Type 2 subfamily.</text>
</comment>
<feature type="compositionally biased region" description="Basic and acidic residues" evidence="3">
    <location>
        <begin position="14"/>
        <end position="35"/>
    </location>
</feature>
<evidence type="ECO:0000256" key="1">
    <source>
        <dbReference type="ARBA" id="ARBA00022801"/>
    </source>
</evidence>
<keyword evidence="6" id="KW-1185">Reference proteome</keyword>
<dbReference type="NCBIfam" id="NF002829">
    <property type="entry name" value="PRK03007.1"/>
    <property type="match status" value="1"/>
</dbReference>